<feature type="non-terminal residue" evidence="1">
    <location>
        <position position="1"/>
    </location>
</feature>
<dbReference type="Proteomes" id="UP001221757">
    <property type="component" value="Unassembled WGS sequence"/>
</dbReference>
<protein>
    <submittedName>
        <fullName evidence="1">Uncharacterized protein</fullName>
    </submittedName>
</protein>
<proteinExistence type="predicted"/>
<dbReference type="EMBL" id="JARKIE010000197">
    <property type="protein sequence ID" value="KAJ7668114.1"/>
    <property type="molecule type" value="Genomic_DNA"/>
</dbReference>
<keyword evidence="2" id="KW-1185">Reference proteome</keyword>
<gene>
    <name evidence="1" type="ORF">B0H17DRAFT_1088208</name>
</gene>
<sequence>VDLGRYGSSLVPVLFSLVPPCPSISTLVGPSPIPTCTYPSLSPAAPHNHIPAPPPLPFPPPTYASLPLPILPLPFVTLVSTRYLLPC</sequence>
<dbReference type="AlphaFoldDB" id="A0AAD7CYA6"/>
<reference evidence="1" key="1">
    <citation type="submission" date="2023-03" db="EMBL/GenBank/DDBJ databases">
        <title>Massive genome expansion in bonnet fungi (Mycena s.s.) driven by repeated elements and novel gene families across ecological guilds.</title>
        <authorList>
            <consortium name="Lawrence Berkeley National Laboratory"/>
            <person name="Harder C.B."/>
            <person name="Miyauchi S."/>
            <person name="Viragh M."/>
            <person name="Kuo A."/>
            <person name="Thoen E."/>
            <person name="Andreopoulos B."/>
            <person name="Lu D."/>
            <person name="Skrede I."/>
            <person name="Drula E."/>
            <person name="Henrissat B."/>
            <person name="Morin E."/>
            <person name="Kohler A."/>
            <person name="Barry K."/>
            <person name="LaButti K."/>
            <person name="Morin E."/>
            <person name="Salamov A."/>
            <person name="Lipzen A."/>
            <person name="Mereny Z."/>
            <person name="Hegedus B."/>
            <person name="Baldrian P."/>
            <person name="Stursova M."/>
            <person name="Weitz H."/>
            <person name="Taylor A."/>
            <person name="Grigoriev I.V."/>
            <person name="Nagy L.G."/>
            <person name="Martin F."/>
            <person name="Kauserud H."/>
        </authorList>
    </citation>
    <scope>NUCLEOTIDE SEQUENCE</scope>
    <source>
        <strain evidence="1">CBHHK067</strain>
    </source>
</reference>
<name>A0AAD7CYA6_MYCRO</name>
<evidence type="ECO:0000313" key="2">
    <source>
        <dbReference type="Proteomes" id="UP001221757"/>
    </source>
</evidence>
<comment type="caution">
    <text evidence="1">The sequence shown here is derived from an EMBL/GenBank/DDBJ whole genome shotgun (WGS) entry which is preliminary data.</text>
</comment>
<organism evidence="1 2">
    <name type="scientific">Mycena rosella</name>
    <name type="common">Pink bonnet</name>
    <name type="synonym">Agaricus rosellus</name>
    <dbReference type="NCBI Taxonomy" id="1033263"/>
    <lineage>
        <taxon>Eukaryota</taxon>
        <taxon>Fungi</taxon>
        <taxon>Dikarya</taxon>
        <taxon>Basidiomycota</taxon>
        <taxon>Agaricomycotina</taxon>
        <taxon>Agaricomycetes</taxon>
        <taxon>Agaricomycetidae</taxon>
        <taxon>Agaricales</taxon>
        <taxon>Marasmiineae</taxon>
        <taxon>Mycenaceae</taxon>
        <taxon>Mycena</taxon>
    </lineage>
</organism>
<accession>A0AAD7CYA6</accession>
<evidence type="ECO:0000313" key="1">
    <source>
        <dbReference type="EMBL" id="KAJ7668114.1"/>
    </source>
</evidence>